<gene>
    <name evidence="2" type="ORF">SRAS04492_LOCUS2273</name>
</gene>
<accession>A0A7S3FWB0</accession>
<dbReference type="AlphaFoldDB" id="A0A7S3FWB0"/>
<reference evidence="2" key="1">
    <citation type="submission" date="2021-01" db="EMBL/GenBank/DDBJ databases">
        <authorList>
            <person name="Corre E."/>
            <person name="Pelletier E."/>
            <person name="Niang G."/>
            <person name="Scheremetjew M."/>
            <person name="Finn R."/>
            <person name="Kale V."/>
            <person name="Holt S."/>
            <person name="Cochrane G."/>
            <person name="Meng A."/>
            <person name="Brown T."/>
            <person name="Cohen L."/>
        </authorList>
    </citation>
    <scope>NUCLEOTIDE SEQUENCE</scope>
    <source>
        <strain evidence="2">Ras09</strain>
    </source>
</reference>
<evidence type="ECO:0000256" key="1">
    <source>
        <dbReference type="SAM" id="Phobius"/>
    </source>
</evidence>
<dbReference type="EMBL" id="HBIA01004347">
    <property type="protein sequence ID" value="CAE0230479.1"/>
    <property type="molecule type" value="Transcribed_RNA"/>
</dbReference>
<evidence type="ECO:0000313" key="2">
    <source>
        <dbReference type="EMBL" id="CAE0230479.1"/>
    </source>
</evidence>
<protein>
    <submittedName>
        <fullName evidence="2">Uncharacterized protein</fullName>
    </submittedName>
</protein>
<organism evidence="2">
    <name type="scientific">Strombidium rassoulzadegani</name>
    <dbReference type="NCBI Taxonomy" id="1082188"/>
    <lineage>
        <taxon>Eukaryota</taxon>
        <taxon>Sar</taxon>
        <taxon>Alveolata</taxon>
        <taxon>Ciliophora</taxon>
        <taxon>Intramacronucleata</taxon>
        <taxon>Spirotrichea</taxon>
        <taxon>Oligotrichia</taxon>
        <taxon>Strombidiidae</taxon>
        <taxon>Strombidium</taxon>
    </lineage>
</organism>
<proteinExistence type="predicted"/>
<name>A0A7S3FWB0_9SPIT</name>
<feature type="transmembrane region" description="Helical" evidence="1">
    <location>
        <begin position="64"/>
        <end position="83"/>
    </location>
</feature>
<sequence length="108" mass="12601">MLLVVFILSNLGKKGDMGFQRPKNDQLTNMRMVQLMQTQTVTQIEESLWFIEDFLYWRSPERTLFLLTVLLCASLALSLAVFLRELVPLRYYVVIAIWAAPLHKVINQ</sequence>
<keyword evidence="1" id="KW-0812">Transmembrane</keyword>
<keyword evidence="1" id="KW-1133">Transmembrane helix</keyword>
<keyword evidence="1" id="KW-0472">Membrane</keyword>